<accession>A0A0H3AAQ8</accession>
<gene>
    <name evidence="2" type="ordered locus">Dvul_2385</name>
</gene>
<organism evidence="2 3">
    <name type="scientific">Nitratidesulfovibrio vulgaris (strain DP4)</name>
    <name type="common">Desulfovibrio vulgaris</name>
    <dbReference type="NCBI Taxonomy" id="391774"/>
    <lineage>
        <taxon>Bacteria</taxon>
        <taxon>Pseudomonadati</taxon>
        <taxon>Thermodesulfobacteriota</taxon>
        <taxon>Desulfovibrionia</taxon>
        <taxon>Desulfovibrionales</taxon>
        <taxon>Desulfovibrionaceae</taxon>
        <taxon>Nitratidesulfovibrio</taxon>
    </lineage>
</organism>
<protein>
    <submittedName>
        <fullName evidence="2">Putative GAF sensor protein</fullName>
    </submittedName>
</protein>
<evidence type="ECO:0000313" key="2">
    <source>
        <dbReference type="EMBL" id="ABM29401.1"/>
    </source>
</evidence>
<dbReference type="InterPro" id="IPR029016">
    <property type="entry name" value="GAF-like_dom_sf"/>
</dbReference>
<reference evidence="3" key="1">
    <citation type="journal article" date="2009" name="Environ. Microbiol.">
        <title>Contribution of mobile genetic elements to Desulfovibrio vulgaris genome plasticity.</title>
        <authorList>
            <person name="Walker C.B."/>
            <person name="Stolyar S."/>
            <person name="Chivian D."/>
            <person name="Pinel N."/>
            <person name="Gabster J.A."/>
            <person name="Dehal P.S."/>
            <person name="He Z."/>
            <person name="Yang Z.K."/>
            <person name="Yen H.C."/>
            <person name="Zhou J."/>
            <person name="Wall J.D."/>
            <person name="Hazen T.C."/>
            <person name="Arkin A.P."/>
            <person name="Stahl D.A."/>
        </authorList>
    </citation>
    <scope>NUCLEOTIDE SEQUENCE [LARGE SCALE GENOMIC DNA]</scope>
    <source>
        <strain evidence="3">DP4</strain>
    </source>
</reference>
<dbReference type="KEGG" id="dvl:Dvul_2385"/>
<feature type="domain" description="GAF" evidence="1">
    <location>
        <begin position="22"/>
        <end position="169"/>
    </location>
</feature>
<dbReference type="HOGENOM" id="CLU_123787_0_0_7"/>
<evidence type="ECO:0000259" key="1">
    <source>
        <dbReference type="SMART" id="SM00065"/>
    </source>
</evidence>
<sequence length="185" mass="20073">MASQDFFRALWGVATVINSSLDTGTVLDKITEQTATALNCKASTIRLLDRTRKVLLASAAYGLSDGYMRKGPVEVAKSGMDGEVLAGKTIHLRDACSDGRFQYPSAAKSEGLTSVLSTPLIVGGKAIGILRVYSATERDFTNEEEDFMKAVASISAIAIENARLHEALRADYEIVSKYNVRIFEE</sequence>
<dbReference type="Pfam" id="PF13185">
    <property type="entry name" value="GAF_2"/>
    <property type="match status" value="1"/>
</dbReference>
<dbReference type="Gene3D" id="3.30.450.40">
    <property type="match status" value="1"/>
</dbReference>
<dbReference type="Proteomes" id="UP000009173">
    <property type="component" value="Chromosome"/>
</dbReference>
<dbReference type="EMBL" id="CP000527">
    <property type="protein sequence ID" value="ABM29401.1"/>
    <property type="molecule type" value="Genomic_DNA"/>
</dbReference>
<dbReference type="InterPro" id="IPR003018">
    <property type="entry name" value="GAF"/>
</dbReference>
<dbReference type="RefSeq" id="WP_010937870.1">
    <property type="nucleotide sequence ID" value="NC_008751.1"/>
</dbReference>
<dbReference type="SMR" id="A0A0H3AAQ8"/>
<dbReference type="SUPFAM" id="SSF55781">
    <property type="entry name" value="GAF domain-like"/>
    <property type="match status" value="1"/>
</dbReference>
<name>A0A0H3AAQ8_NITV4</name>
<dbReference type="AlphaFoldDB" id="A0A0H3AAQ8"/>
<dbReference type="SMART" id="SM00065">
    <property type="entry name" value="GAF"/>
    <property type="match status" value="1"/>
</dbReference>
<proteinExistence type="predicted"/>
<evidence type="ECO:0000313" key="3">
    <source>
        <dbReference type="Proteomes" id="UP000009173"/>
    </source>
</evidence>